<evidence type="ECO:0000313" key="3">
    <source>
        <dbReference type="Xenbase" id="XB-GENE-29098907"/>
    </source>
</evidence>
<evidence type="ECO:0000313" key="1">
    <source>
        <dbReference type="Proteomes" id="UP000008143"/>
    </source>
</evidence>
<sequence>MVVENQAPVCPPSFILCWGKPLPCGCRGGPSLPLTLLLCATVPSPKGIAFVWPLSIQLHSQAFVWPLSIQLHSHPPKGIAFVWPLSIQLHSHPPKGIAFVWPLSIQLHSQAFVWPLSIQLHSQAFVWPLNPAPFAAPQGKPLCGPSVSSSIRSPPREAFVWPLSIQLHSQPPKRSLGVAPQYPAPFAAPQEKPWCGPSVSSSIRSPPREALVWPLSIQLHSQPPREAFVWPLSIQLHSQPPKGSLCVAPQYPAPFTAPKGSLCVALGETLVDHSPYRWRPPTPFLRGSLTTTLS</sequence>
<name>A0A8J1JXM7_XENTR</name>
<proteinExistence type="predicted"/>
<protein>
    <submittedName>
        <fullName evidence="2">Uncharacterized protein DKFZp434B061-like</fullName>
    </submittedName>
</protein>
<keyword evidence="1" id="KW-1185">Reference proteome</keyword>
<organism evidence="1 2">
    <name type="scientific">Xenopus tropicalis</name>
    <name type="common">Western clawed frog</name>
    <name type="synonym">Silurana tropicalis</name>
    <dbReference type="NCBI Taxonomy" id="8364"/>
    <lineage>
        <taxon>Eukaryota</taxon>
        <taxon>Metazoa</taxon>
        <taxon>Chordata</taxon>
        <taxon>Craniata</taxon>
        <taxon>Vertebrata</taxon>
        <taxon>Euteleostomi</taxon>
        <taxon>Amphibia</taxon>
        <taxon>Batrachia</taxon>
        <taxon>Anura</taxon>
        <taxon>Pipoidea</taxon>
        <taxon>Pipidae</taxon>
        <taxon>Xenopodinae</taxon>
        <taxon>Xenopus</taxon>
        <taxon>Silurana</taxon>
    </lineage>
</organism>
<evidence type="ECO:0000313" key="2">
    <source>
        <dbReference type="RefSeq" id="XP_031762654.1"/>
    </source>
</evidence>
<reference evidence="2" key="1">
    <citation type="submission" date="2025-08" db="UniProtKB">
        <authorList>
            <consortium name="RefSeq"/>
        </authorList>
    </citation>
    <scope>IDENTIFICATION</scope>
    <source>
        <strain evidence="2">Nigerian</strain>
        <tissue evidence="2">Liver and blood</tissue>
    </source>
</reference>
<accession>A0A8J1JXM7</accession>
<dbReference type="Proteomes" id="UP000008143">
    <property type="component" value="Chromosome 1"/>
</dbReference>
<gene>
    <name evidence="2 3" type="primary">LOC116412552</name>
</gene>
<dbReference type="KEGG" id="xtr:116412552"/>
<dbReference type="AGR" id="Xenbase:XB-GENE-29098907"/>
<dbReference type="RefSeq" id="XP_031762654.1">
    <property type="nucleotide sequence ID" value="XM_031906794.1"/>
</dbReference>
<dbReference type="Xenbase" id="XB-GENE-29098907">
    <property type="gene designation" value="LOC116412552"/>
</dbReference>
<dbReference type="GeneID" id="116412552"/>
<dbReference type="AlphaFoldDB" id="A0A8J1JXM7"/>